<dbReference type="Pfam" id="PF14302">
    <property type="entry name" value="DUF4377"/>
    <property type="match status" value="1"/>
</dbReference>
<evidence type="ECO:0000313" key="2">
    <source>
        <dbReference type="EMBL" id="BDP40908.1"/>
    </source>
</evidence>
<reference evidence="2" key="1">
    <citation type="submission" date="2022-07" db="EMBL/GenBank/DDBJ databases">
        <title>Complete Genome Sequence of the Radioresistant Bacterium Deinococcus aetherius ST0316, Isolated from the Air Dust collected in Lower Stratosphere above Japan.</title>
        <authorList>
            <person name="Satoh K."/>
            <person name="Hagiwara K."/>
            <person name="Katsumata K."/>
            <person name="Kubo A."/>
            <person name="Yokobori S."/>
            <person name="Yamagishi A."/>
            <person name="Oono Y."/>
            <person name="Narumi I."/>
        </authorList>
    </citation>
    <scope>NUCLEOTIDE SEQUENCE</scope>
    <source>
        <strain evidence="2">ST0316</strain>
    </source>
</reference>
<dbReference type="RefSeq" id="WP_264776708.1">
    <property type="nucleotide sequence ID" value="NZ_AP026560.1"/>
</dbReference>
<keyword evidence="3" id="KW-1185">Reference proteome</keyword>
<dbReference type="InterPro" id="IPR025485">
    <property type="entry name" value="DUF4377"/>
</dbReference>
<organism evidence="2 3">
    <name type="scientific">Deinococcus aetherius</name>
    <dbReference type="NCBI Taxonomy" id="200252"/>
    <lineage>
        <taxon>Bacteria</taxon>
        <taxon>Thermotogati</taxon>
        <taxon>Deinococcota</taxon>
        <taxon>Deinococci</taxon>
        <taxon>Deinococcales</taxon>
        <taxon>Deinococcaceae</taxon>
        <taxon>Deinococcus</taxon>
    </lineage>
</organism>
<dbReference type="Proteomes" id="UP001064971">
    <property type="component" value="Chromosome"/>
</dbReference>
<protein>
    <recommendedName>
        <fullName evidence="1">DUF4377 domain-containing protein</fullName>
    </recommendedName>
</protein>
<gene>
    <name evidence="2" type="ORF">DAETH_08770</name>
</gene>
<dbReference type="PROSITE" id="PS51257">
    <property type="entry name" value="PROKAR_LIPOPROTEIN"/>
    <property type="match status" value="1"/>
</dbReference>
<name>A0ABM8ABC1_9DEIO</name>
<feature type="domain" description="DUF4377" evidence="1">
    <location>
        <begin position="33"/>
        <end position="104"/>
    </location>
</feature>
<dbReference type="EMBL" id="AP026560">
    <property type="protein sequence ID" value="BDP40908.1"/>
    <property type="molecule type" value="Genomic_DNA"/>
</dbReference>
<accession>A0ABM8ABC1</accession>
<evidence type="ECO:0000259" key="1">
    <source>
        <dbReference type="Pfam" id="PF14302"/>
    </source>
</evidence>
<sequence length="116" mass="12812">MRRLSLLGVAVAGALSACDFNLVPYPKVDVPYTVAPNRITCTASTFQGQSCLLIKRGEETLWRELEPPFIGGFTHEIGFRYRLLVSEQFVPPVTTYTLKQVLEKTPDATTALPGQP</sequence>
<evidence type="ECO:0000313" key="3">
    <source>
        <dbReference type="Proteomes" id="UP001064971"/>
    </source>
</evidence>
<proteinExistence type="predicted"/>